<proteinExistence type="predicted"/>
<dbReference type="Pfam" id="PF06580">
    <property type="entry name" value="His_kinase"/>
    <property type="match status" value="1"/>
</dbReference>
<keyword evidence="1" id="KW-0812">Transmembrane</keyword>
<comment type="caution">
    <text evidence="3">The sequence shown here is derived from an EMBL/GenBank/DDBJ whole genome shotgun (WGS) entry which is preliminary data.</text>
</comment>
<feature type="transmembrane region" description="Helical" evidence="1">
    <location>
        <begin position="53"/>
        <end position="76"/>
    </location>
</feature>
<dbReference type="GO" id="GO:0016020">
    <property type="term" value="C:membrane"/>
    <property type="evidence" value="ECO:0007669"/>
    <property type="project" value="InterPro"/>
</dbReference>
<dbReference type="Proteomes" id="UP000290407">
    <property type="component" value="Unassembled WGS sequence"/>
</dbReference>
<dbReference type="RefSeq" id="WP_129601328.1">
    <property type="nucleotide sequence ID" value="NZ_SBLB01000002.1"/>
</dbReference>
<dbReference type="InterPro" id="IPR050640">
    <property type="entry name" value="Bact_2-comp_sensor_kinase"/>
</dbReference>
<organism evidence="3 4">
    <name type="scientific">Spirosoma sordidisoli</name>
    <dbReference type="NCBI Taxonomy" id="2502893"/>
    <lineage>
        <taxon>Bacteria</taxon>
        <taxon>Pseudomonadati</taxon>
        <taxon>Bacteroidota</taxon>
        <taxon>Cytophagia</taxon>
        <taxon>Cytophagales</taxon>
        <taxon>Cytophagaceae</taxon>
        <taxon>Spirosoma</taxon>
    </lineage>
</organism>
<dbReference type="Gene3D" id="3.30.565.10">
    <property type="entry name" value="Histidine kinase-like ATPase, C-terminal domain"/>
    <property type="match status" value="1"/>
</dbReference>
<accession>A0A4Q2UR22</accession>
<keyword evidence="4" id="KW-1185">Reference proteome</keyword>
<dbReference type="SUPFAM" id="SSF55874">
    <property type="entry name" value="ATPase domain of HSP90 chaperone/DNA topoisomerase II/histidine kinase"/>
    <property type="match status" value="1"/>
</dbReference>
<name>A0A4Q2UR22_9BACT</name>
<evidence type="ECO:0000313" key="4">
    <source>
        <dbReference type="Proteomes" id="UP000290407"/>
    </source>
</evidence>
<protein>
    <submittedName>
        <fullName evidence="3">Sensor histidine kinase</fullName>
    </submittedName>
</protein>
<keyword evidence="3" id="KW-0418">Kinase</keyword>
<dbReference type="AlphaFoldDB" id="A0A4Q2UR22"/>
<feature type="transmembrane region" description="Helical" evidence="1">
    <location>
        <begin position="142"/>
        <end position="163"/>
    </location>
</feature>
<dbReference type="InterPro" id="IPR010559">
    <property type="entry name" value="Sig_transdc_His_kin_internal"/>
</dbReference>
<dbReference type="GO" id="GO:0000155">
    <property type="term" value="F:phosphorelay sensor kinase activity"/>
    <property type="evidence" value="ECO:0007669"/>
    <property type="project" value="InterPro"/>
</dbReference>
<feature type="domain" description="Signal transduction histidine kinase internal region" evidence="2">
    <location>
        <begin position="183"/>
        <end position="259"/>
    </location>
</feature>
<sequence length="371" mass="42878">MAAFSFYERPQQQQRLERLWILFQATAWCIYITLPFLLLTVPGSIPITDIVKIFGLKIINDLLSIAFFYTNLYVLTPDILVNQRLMRFGLALVGLMGLMLVTDWLYANNYLLNELSMLSRHNQFARSLLAQTDAWFAIPTPILLVSFLSLLLLTSVSSGLAIYNDRNQYKATGQQMVIEKQEAELTSLKLQISPHFLFNTLNNLRWLARQKSDDTEDAILRLSDMMRYMIYQVDNGPVTLAREIDYLQHYVELQAMRLTANNQLTFVVETTDRNVLIEPLLFIHLVENAFKHGVHPEEESPVTIRLTFQNDLLTFETRNRILTNELSSTDSGIGIQNVERRLALHYPDQHELRIYSQNGLFCVDLTIHFPA</sequence>
<keyword evidence="1" id="KW-0472">Membrane</keyword>
<dbReference type="PANTHER" id="PTHR34220">
    <property type="entry name" value="SENSOR HISTIDINE KINASE YPDA"/>
    <property type="match status" value="1"/>
</dbReference>
<reference evidence="3 4" key="1">
    <citation type="submission" date="2019-01" db="EMBL/GenBank/DDBJ databases">
        <title>Spirosoma flava sp. nov., a propanil-degrading bacterium isolated from herbicide-contaminated soil.</title>
        <authorList>
            <person name="Zhang L."/>
            <person name="Jiang J.-D."/>
        </authorList>
    </citation>
    <scope>NUCLEOTIDE SEQUENCE [LARGE SCALE GENOMIC DNA]</scope>
    <source>
        <strain evidence="3 4">TY50</strain>
    </source>
</reference>
<dbReference type="InterPro" id="IPR036890">
    <property type="entry name" value="HATPase_C_sf"/>
</dbReference>
<evidence type="ECO:0000259" key="2">
    <source>
        <dbReference type="Pfam" id="PF06580"/>
    </source>
</evidence>
<keyword evidence="3" id="KW-0808">Transferase</keyword>
<gene>
    <name evidence="3" type="ORF">EQG79_09520</name>
</gene>
<dbReference type="EMBL" id="SBLB01000002">
    <property type="protein sequence ID" value="RYC70100.1"/>
    <property type="molecule type" value="Genomic_DNA"/>
</dbReference>
<feature type="transmembrane region" description="Helical" evidence="1">
    <location>
        <begin position="88"/>
        <end position="107"/>
    </location>
</feature>
<dbReference type="PANTHER" id="PTHR34220:SF7">
    <property type="entry name" value="SENSOR HISTIDINE KINASE YPDA"/>
    <property type="match status" value="1"/>
</dbReference>
<evidence type="ECO:0000256" key="1">
    <source>
        <dbReference type="SAM" id="Phobius"/>
    </source>
</evidence>
<feature type="transmembrane region" description="Helical" evidence="1">
    <location>
        <begin position="20"/>
        <end position="41"/>
    </location>
</feature>
<evidence type="ECO:0000313" key="3">
    <source>
        <dbReference type="EMBL" id="RYC70100.1"/>
    </source>
</evidence>
<keyword evidence="1" id="KW-1133">Transmembrane helix</keyword>